<evidence type="ECO:0000313" key="1">
    <source>
        <dbReference type="EMBL" id="GER90250.1"/>
    </source>
</evidence>
<dbReference type="AlphaFoldDB" id="A0A5J4KUT4"/>
<dbReference type="Pfam" id="PF13416">
    <property type="entry name" value="SBP_bac_8"/>
    <property type="match status" value="1"/>
</dbReference>
<proteinExistence type="predicted"/>
<sequence>MKHRLKDAGPRTAGKWRIAYAPGGPGNAGGSFLAVTSASRHPHEAFAVARWLMSAQNQVTAYQDTGLYPSALASLASPELLQPEPFFGGQVTTKIFSQVARQIKASANNPDNDVVQSVLQRELTLIELQDADPRGPGSRRRNRFSVNFRIRCG</sequence>
<organism evidence="1 2">
    <name type="scientific">Dictyobacter vulcani</name>
    <dbReference type="NCBI Taxonomy" id="2607529"/>
    <lineage>
        <taxon>Bacteria</taxon>
        <taxon>Bacillati</taxon>
        <taxon>Chloroflexota</taxon>
        <taxon>Ktedonobacteria</taxon>
        <taxon>Ktedonobacterales</taxon>
        <taxon>Dictyobacteraceae</taxon>
        <taxon>Dictyobacter</taxon>
    </lineage>
</organism>
<dbReference type="InterPro" id="IPR006059">
    <property type="entry name" value="SBP"/>
</dbReference>
<evidence type="ECO:0008006" key="3">
    <source>
        <dbReference type="Google" id="ProtNLM"/>
    </source>
</evidence>
<evidence type="ECO:0000313" key="2">
    <source>
        <dbReference type="Proteomes" id="UP000326912"/>
    </source>
</evidence>
<accession>A0A5J4KUT4</accession>
<dbReference type="EMBL" id="BKZW01000002">
    <property type="protein sequence ID" value="GER90250.1"/>
    <property type="molecule type" value="Genomic_DNA"/>
</dbReference>
<reference evidence="1 2" key="1">
    <citation type="submission" date="2019-10" db="EMBL/GenBank/DDBJ databases">
        <title>Dictyobacter vulcani sp. nov., within the class Ktedonobacteria, isolated from soil of volcanic Mt. Zao.</title>
        <authorList>
            <person name="Zheng Y."/>
            <person name="Wang C.M."/>
            <person name="Sakai Y."/>
            <person name="Abe K."/>
            <person name="Yokota A."/>
            <person name="Yabe S."/>
        </authorList>
    </citation>
    <scope>NUCLEOTIDE SEQUENCE [LARGE SCALE GENOMIC DNA]</scope>
    <source>
        <strain evidence="1 2">W12</strain>
    </source>
</reference>
<dbReference type="RefSeq" id="WP_151758016.1">
    <property type="nucleotide sequence ID" value="NZ_BKZW01000002.1"/>
</dbReference>
<dbReference type="SUPFAM" id="SSF53850">
    <property type="entry name" value="Periplasmic binding protein-like II"/>
    <property type="match status" value="1"/>
</dbReference>
<protein>
    <recommendedName>
        <fullName evidence="3">Extracellular solute-binding protein</fullName>
    </recommendedName>
</protein>
<gene>
    <name evidence="1" type="ORF">KDW_44120</name>
</gene>
<dbReference type="Gene3D" id="3.40.190.10">
    <property type="entry name" value="Periplasmic binding protein-like II"/>
    <property type="match status" value="1"/>
</dbReference>
<keyword evidence="2" id="KW-1185">Reference proteome</keyword>
<dbReference type="Proteomes" id="UP000326912">
    <property type="component" value="Unassembled WGS sequence"/>
</dbReference>
<name>A0A5J4KUT4_9CHLR</name>
<comment type="caution">
    <text evidence="1">The sequence shown here is derived from an EMBL/GenBank/DDBJ whole genome shotgun (WGS) entry which is preliminary data.</text>
</comment>